<accession>A7B901</accession>
<gene>
    <name evidence="2" type="ORF">ACTODO_00100</name>
</gene>
<dbReference type="HOGENOM" id="CLU_3339027_0_0_11"/>
<reference evidence="2" key="2">
    <citation type="submission" date="2015-05" db="EMBL/GenBank/DDBJ databases">
        <title>Draft genome sequence of Actinomyces odontolyticus (ATCC 17982).</title>
        <authorList>
            <person name="Sudarsanam P."/>
            <person name="Ley R."/>
            <person name="Guruge J."/>
            <person name="Turnbaugh P.J."/>
            <person name="Mahowald M."/>
            <person name="Liep D."/>
            <person name="Gordon J."/>
        </authorList>
    </citation>
    <scope>NUCLEOTIDE SEQUENCE</scope>
    <source>
        <strain evidence="2">ATCC 17982</strain>
    </source>
</reference>
<evidence type="ECO:0000313" key="2">
    <source>
        <dbReference type="EMBL" id="EDN79674.1"/>
    </source>
</evidence>
<comment type="caution">
    <text evidence="2">The sequence shown here is derived from an EMBL/GenBank/DDBJ whole genome shotgun (WGS) entry which is preliminary data.</text>
</comment>
<proteinExistence type="predicted"/>
<evidence type="ECO:0000313" key="3">
    <source>
        <dbReference type="Proteomes" id="UP000003553"/>
    </source>
</evidence>
<feature type="region of interest" description="Disordered" evidence="1">
    <location>
        <begin position="1"/>
        <end position="37"/>
    </location>
</feature>
<evidence type="ECO:0000256" key="1">
    <source>
        <dbReference type="SAM" id="MobiDB-lite"/>
    </source>
</evidence>
<reference evidence="2" key="1">
    <citation type="submission" date="2007-04" db="EMBL/GenBank/DDBJ databases">
        <authorList>
            <person name="Fulton L."/>
            <person name="Clifton S."/>
            <person name="Fulton B."/>
            <person name="Xu J."/>
            <person name="Minx P."/>
            <person name="Pepin K.H."/>
            <person name="Johnson M."/>
            <person name="Thiruvilangam P."/>
            <person name="Bhonagiri V."/>
            <person name="Nash W.E."/>
            <person name="Mardis E.R."/>
            <person name="Wilson R.K."/>
        </authorList>
    </citation>
    <scope>NUCLEOTIDE SEQUENCE [LARGE SCALE GENOMIC DNA]</scope>
    <source>
        <strain evidence="2">ATCC 17982</strain>
    </source>
</reference>
<feature type="compositionally biased region" description="Low complexity" evidence="1">
    <location>
        <begin position="25"/>
        <end position="37"/>
    </location>
</feature>
<feature type="compositionally biased region" description="Polar residues" evidence="1">
    <location>
        <begin position="12"/>
        <end position="22"/>
    </location>
</feature>
<dbReference type="EMBL" id="AAYI02000004">
    <property type="protein sequence ID" value="EDN79674.1"/>
    <property type="molecule type" value="Genomic_DNA"/>
</dbReference>
<name>A7B901_9ACTO</name>
<keyword evidence="3" id="KW-1185">Reference proteome</keyword>
<organism evidence="2 3">
    <name type="scientific">Schaalia dentiphila ATCC 17982</name>
    <dbReference type="NCBI Taxonomy" id="411466"/>
    <lineage>
        <taxon>Bacteria</taxon>
        <taxon>Bacillati</taxon>
        <taxon>Actinomycetota</taxon>
        <taxon>Actinomycetes</taxon>
        <taxon>Actinomycetales</taxon>
        <taxon>Actinomycetaceae</taxon>
        <taxon>Schaalia</taxon>
        <taxon>Schaalia dentiphila</taxon>
    </lineage>
</organism>
<sequence>MPPATPPTTTTRMCGSLSTIERQNADSNNSNTANNTP</sequence>
<dbReference type="Proteomes" id="UP000003553">
    <property type="component" value="Unassembled WGS sequence"/>
</dbReference>
<protein>
    <submittedName>
        <fullName evidence="2">Uncharacterized protein</fullName>
    </submittedName>
</protein>
<dbReference type="AlphaFoldDB" id="A7B901"/>